<evidence type="ECO:0000313" key="3">
    <source>
        <dbReference type="Proteomes" id="UP001152803"/>
    </source>
</evidence>
<feature type="region of interest" description="Disordered" evidence="1">
    <location>
        <begin position="1"/>
        <end position="27"/>
    </location>
</feature>
<evidence type="ECO:0000256" key="1">
    <source>
        <dbReference type="SAM" id="MobiDB-lite"/>
    </source>
</evidence>
<gene>
    <name evidence="2" type="ORF">COCON_G00219840</name>
</gene>
<dbReference type="EMBL" id="JAFJMO010000017">
    <property type="protein sequence ID" value="KAJ8252672.1"/>
    <property type="molecule type" value="Genomic_DNA"/>
</dbReference>
<dbReference type="AlphaFoldDB" id="A0A9Q1CYB1"/>
<accession>A0A9Q1CYB1</accession>
<sequence length="109" mass="11754">MSDTDEHLTGEPHGAGRTFPPEKTQGTRAKLEGTEALLFSLTQAVPSEFVVRHTAHKRELAQQSQLGRVGKMNRGALGFKQNCAWEACTTSNRQCRCCGAASAGAQNSH</sequence>
<reference evidence="2" key="1">
    <citation type="journal article" date="2023" name="Science">
        <title>Genome structures resolve the early diversification of teleost fishes.</title>
        <authorList>
            <person name="Parey E."/>
            <person name="Louis A."/>
            <person name="Montfort J."/>
            <person name="Bouchez O."/>
            <person name="Roques C."/>
            <person name="Iampietro C."/>
            <person name="Lluch J."/>
            <person name="Castinel A."/>
            <person name="Donnadieu C."/>
            <person name="Desvignes T."/>
            <person name="Floi Bucao C."/>
            <person name="Jouanno E."/>
            <person name="Wen M."/>
            <person name="Mejri S."/>
            <person name="Dirks R."/>
            <person name="Jansen H."/>
            <person name="Henkel C."/>
            <person name="Chen W.J."/>
            <person name="Zahm M."/>
            <person name="Cabau C."/>
            <person name="Klopp C."/>
            <person name="Thompson A.W."/>
            <person name="Robinson-Rechavi M."/>
            <person name="Braasch I."/>
            <person name="Lecointre G."/>
            <person name="Bobe J."/>
            <person name="Postlethwait J.H."/>
            <person name="Berthelot C."/>
            <person name="Roest Crollius H."/>
            <person name="Guiguen Y."/>
        </authorList>
    </citation>
    <scope>NUCLEOTIDE SEQUENCE</scope>
    <source>
        <strain evidence="2">Concon-B</strain>
    </source>
</reference>
<comment type="caution">
    <text evidence="2">The sequence shown here is derived from an EMBL/GenBank/DDBJ whole genome shotgun (WGS) entry which is preliminary data.</text>
</comment>
<proteinExistence type="predicted"/>
<evidence type="ECO:0000313" key="2">
    <source>
        <dbReference type="EMBL" id="KAJ8252672.1"/>
    </source>
</evidence>
<dbReference type="Proteomes" id="UP001152803">
    <property type="component" value="Unassembled WGS sequence"/>
</dbReference>
<keyword evidence="3" id="KW-1185">Reference proteome</keyword>
<name>A0A9Q1CYB1_CONCO</name>
<protein>
    <submittedName>
        <fullName evidence="2">Uncharacterized protein</fullName>
    </submittedName>
</protein>
<feature type="compositionally biased region" description="Basic and acidic residues" evidence="1">
    <location>
        <begin position="1"/>
        <end position="10"/>
    </location>
</feature>
<organism evidence="2 3">
    <name type="scientific">Conger conger</name>
    <name type="common">Conger eel</name>
    <name type="synonym">Muraena conger</name>
    <dbReference type="NCBI Taxonomy" id="82655"/>
    <lineage>
        <taxon>Eukaryota</taxon>
        <taxon>Metazoa</taxon>
        <taxon>Chordata</taxon>
        <taxon>Craniata</taxon>
        <taxon>Vertebrata</taxon>
        <taxon>Euteleostomi</taxon>
        <taxon>Actinopterygii</taxon>
        <taxon>Neopterygii</taxon>
        <taxon>Teleostei</taxon>
        <taxon>Anguilliformes</taxon>
        <taxon>Congridae</taxon>
        <taxon>Conger</taxon>
    </lineage>
</organism>